<dbReference type="PANTHER" id="PTHR39336">
    <property type="entry name" value="PYRIDOXAMINE PHOSPHATE OXIDASE FAMILY PROTEIN (AFU_ORTHOLOGUE AFUA_6G11440)"/>
    <property type="match status" value="1"/>
</dbReference>
<dbReference type="InterPro" id="IPR012349">
    <property type="entry name" value="Split_barrel_FMN-bd"/>
</dbReference>
<keyword evidence="1" id="KW-1133">Transmembrane helix</keyword>
<dbReference type="AlphaFoldDB" id="A0A6A6F849"/>
<evidence type="ECO:0000313" key="2">
    <source>
        <dbReference type="EMBL" id="KAF2208971.1"/>
    </source>
</evidence>
<dbReference type="EMBL" id="ML992690">
    <property type="protein sequence ID" value="KAF2208971.1"/>
    <property type="molecule type" value="Genomic_DNA"/>
</dbReference>
<dbReference type="Gene3D" id="2.30.110.10">
    <property type="entry name" value="Electron Transport, Fmn-binding Protein, Chain A"/>
    <property type="match status" value="1"/>
</dbReference>
<dbReference type="SUPFAM" id="SSF50475">
    <property type="entry name" value="FMN-binding split barrel"/>
    <property type="match status" value="1"/>
</dbReference>
<dbReference type="Proteomes" id="UP000799539">
    <property type="component" value="Unassembled WGS sequence"/>
</dbReference>
<feature type="transmembrane region" description="Helical" evidence="1">
    <location>
        <begin position="225"/>
        <end position="243"/>
    </location>
</feature>
<keyword evidence="3" id="KW-1185">Reference proteome</keyword>
<reference evidence="2" key="1">
    <citation type="journal article" date="2020" name="Stud. Mycol.">
        <title>101 Dothideomycetes genomes: a test case for predicting lifestyles and emergence of pathogens.</title>
        <authorList>
            <person name="Haridas S."/>
            <person name="Albert R."/>
            <person name="Binder M."/>
            <person name="Bloem J."/>
            <person name="Labutti K."/>
            <person name="Salamov A."/>
            <person name="Andreopoulos B."/>
            <person name="Baker S."/>
            <person name="Barry K."/>
            <person name="Bills G."/>
            <person name="Bluhm B."/>
            <person name="Cannon C."/>
            <person name="Castanera R."/>
            <person name="Culley D."/>
            <person name="Daum C."/>
            <person name="Ezra D."/>
            <person name="Gonzalez J."/>
            <person name="Henrissat B."/>
            <person name="Kuo A."/>
            <person name="Liang C."/>
            <person name="Lipzen A."/>
            <person name="Lutzoni F."/>
            <person name="Magnuson J."/>
            <person name="Mondo S."/>
            <person name="Nolan M."/>
            <person name="Ohm R."/>
            <person name="Pangilinan J."/>
            <person name="Park H.-J."/>
            <person name="Ramirez L."/>
            <person name="Alfaro M."/>
            <person name="Sun H."/>
            <person name="Tritt A."/>
            <person name="Yoshinaga Y."/>
            <person name="Zwiers L.-H."/>
            <person name="Turgeon B."/>
            <person name="Goodwin S."/>
            <person name="Spatafora J."/>
            <person name="Crous P."/>
            <person name="Grigoriev I."/>
        </authorList>
    </citation>
    <scope>NUCLEOTIDE SEQUENCE</scope>
    <source>
        <strain evidence="2">SCOH1-5</strain>
    </source>
</reference>
<organism evidence="2 3">
    <name type="scientific">Cercospora zeae-maydis SCOH1-5</name>
    <dbReference type="NCBI Taxonomy" id="717836"/>
    <lineage>
        <taxon>Eukaryota</taxon>
        <taxon>Fungi</taxon>
        <taxon>Dikarya</taxon>
        <taxon>Ascomycota</taxon>
        <taxon>Pezizomycotina</taxon>
        <taxon>Dothideomycetes</taxon>
        <taxon>Dothideomycetidae</taxon>
        <taxon>Mycosphaerellales</taxon>
        <taxon>Mycosphaerellaceae</taxon>
        <taxon>Cercospora</taxon>
    </lineage>
</organism>
<protein>
    <recommendedName>
        <fullName evidence="4">Pyridoxamine 5'-phosphate oxidase putative domain-containing protein</fullName>
    </recommendedName>
</protein>
<proteinExistence type="predicted"/>
<evidence type="ECO:0008006" key="4">
    <source>
        <dbReference type="Google" id="ProtNLM"/>
    </source>
</evidence>
<dbReference type="PANTHER" id="PTHR39336:SF1">
    <property type="entry name" value="PYRIDOXAMINE PHOSPHATE OXIDASE FAMILY PROTEIN (AFU_ORTHOLOGUE AFUA_6G11440)"/>
    <property type="match status" value="1"/>
</dbReference>
<evidence type="ECO:0000313" key="3">
    <source>
        <dbReference type="Proteomes" id="UP000799539"/>
    </source>
</evidence>
<dbReference type="OrthoDB" id="539398at2759"/>
<accession>A0A6A6F849</accession>
<sequence>MVKFVDHISQDHQEWALRQPLFFIASAPLTGKHINCSPKGRPSATLTILNENLVGYMDATGSGIETISHIYENGRATIMFCSFESSPRIMRWFCRGKVYETHHPEYESWLKRMGKAEYPALRAIIVLEVFKVQASCGFAVPLLSHYVDEERGPRGRFVDRKTLDNFAVKSAAVPDVMANYRAKMNPKSLDGLPGLRRAMETNGQNVALQEMVWWARRTASQWQSVLLGAILAVLALVVLQTAVRSLDVRLPGRVTI</sequence>
<evidence type="ECO:0000256" key="1">
    <source>
        <dbReference type="SAM" id="Phobius"/>
    </source>
</evidence>
<name>A0A6A6F849_9PEZI</name>
<keyword evidence="1" id="KW-0472">Membrane</keyword>
<gene>
    <name evidence="2" type="ORF">CERZMDRAFT_100959</name>
</gene>
<keyword evidence="1" id="KW-0812">Transmembrane</keyword>